<keyword evidence="1" id="KW-0472">Membrane</keyword>
<evidence type="ECO:0000256" key="1">
    <source>
        <dbReference type="SAM" id="Phobius"/>
    </source>
</evidence>
<organism evidence="2 3">
    <name type="scientific">Araneus ventricosus</name>
    <name type="common">Orbweaver spider</name>
    <name type="synonym">Epeira ventricosa</name>
    <dbReference type="NCBI Taxonomy" id="182803"/>
    <lineage>
        <taxon>Eukaryota</taxon>
        <taxon>Metazoa</taxon>
        <taxon>Ecdysozoa</taxon>
        <taxon>Arthropoda</taxon>
        <taxon>Chelicerata</taxon>
        <taxon>Arachnida</taxon>
        <taxon>Araneae</taxon>
        <taxon>Araneomorphae</taxon>
        <taxon>Entelegynae</taxon>
        <taxon>Araneoidea</taxon>
        <taxon>Araneidae</taxon>
        <taxon>Araneus</taxon>
    </lineage>
</organism>
<name>A0A4Y2B4G6_ARAVE</name>
<dbReference type="AlphaFoldDB" id="A0A4Y2B4G6"/>
<accession>A0A4Y2B4G6</accession>
<evidence type="ECO:0000313" key="2">
    <source>
        <dbReference type="EMBL" id="GBL85954.1"/>
    </source>
</evidence>
<proteinExistence type="predicted"/>
<keyword evidence="1" id="KW-0812">Transmembrane</keyword>
<comment type="caution">
    <text evidence="2">The sequence shown here is derived from an EMBL/GenBank/DDBJ whole genome shotgun (WGS) entry which is preliminary data.</text>
</comment>
<dbReference type="OrthoDB" id="10444077at2759"/>
<dbReference type="EMBL" id="BGPR01000045">
    <property type="protein sequence ID" value="GBL85954.1"/>
    <property type="molecule type" value="Genomic_DNA"/>
</dbReference>
<evidence type="ECO:0000313" key="3">
    <source>
        <dbReference type="Proteomes" id="UP000499080"/>
    </source>
</evidence>
<reference evidence="2 3" key="1">
    <citation type="journal article" date="2019" name="Sci. Rep.">
        <title>Orb-weaving spider Araneus ventricosus genome elucidates the spidroin gene catalogue.</title>
        <authorList>
            <person name="Kono N."/>
            <person name="Nakamura H."/>
            <person name="Ohtoshi R."/>
            <person name="Moran D.A.P."/>
            <person name="Shinohara A."/>
            <person name="Yoshida Y."/>
            <person name="Fujiwara M."/>
            <person name="Mori M."/>
            <person name="Tomita M."/>
            <person name="Arakawa K."/>
        </authorList>
    </citation>
    <scope>NUCLEOTIDE SEQUENCE [LARGE SCALE GENOMIC DNA]</scope>
</reference>
<gene>
    <name evidence="2" type="ORF">AVEN_63256_1</name>
</gene>
<keyword evidence="1" id="KW-1133">Transmembrane helix</keyword>
<protein>
    <submittedName>
        <fullName evidence="2">Uncharacterized protein</fullName>
    </submittedName>
</protein>
<sequence>MREDGRTELNSHLKTICIGCSIDTDIRALQRSVGKPRLKQGWVLGLTGGSLAGEGRDSSFFLSHLAPITKASPRPFFGKALFASLLQDASSSLVLTPIGRTKSNSRQDGMYNAFFSEFRMGMYFFSMIRFIFMFDIKE</sequence>
<dbReference type="Proteomes" id="UP000499080">
    <property type="component" value="Unassembled WGS sequence"/>
</dbReference>
<feature type="transmembrane region" description="Helical" evidence="1">
    <location>
        <begin position="110"/>
        <end position="132"/>
    </location>
</feature>
<keyword evidence="3" id="KW-1185">Reference proteome</keyword>